<dbReference type="Proteomes" id="UP001142489">
    <property type="component" value="Unassembled WGS sequence"/>
</dbReference>
<protein>
    <recommendedName>
        <fullName evidence="3">Reverse transcriptase</fullName>
    </recommendedName>
</protein>
<dbReference type="PANTHER" id="PTHR35450">
    <property type="entry name" value="REVERSE TRANSCRIPTASE DOMAIN-CONTAINING PROTEIN"/>
    <property type="match status" value="1"/>
</dbReference>
<evidence type="ECO:0008006" key="3">
    <source>
        <dbReference type="Google" id="ProtNLM"/>
    </source>
</evidence>
<gene>
    <name evidence="1" type="ORF">JRQ81_007538</name>
</gene>
<name>A0A9Q0Y789_9SAUR</name>
<organism evidence="1 2">
    <name type="scientific">Phrynocephalus forsythii</name>
    <dbReference type="NCBI Taxonomy" id="171643"/>
    <lineage>
        <taxon>Eukaryota</taxon>
        <taxon>Metazoa</taxon>
        <taxon>Chordata</taxon>
        <taxon>Craniata</taxon>
        <taxon>Vertebrata</taxon>
        <taxon>Euteleostomi</taxon>
        <taxon>Lepidosauria</taxon>
        <taxon>Squamata</taxon>
        <taxon>Bifurcata</taxon>
        <taxon>Unidentata</taxon>
        <taxon>Episquamata</taxon>
        <taxon>Toxicofera</taxon>
        <taxon>Iguania</taxon>
        <taxon>Acrodonta</taxon>
        <taxon>Agamidae</taxon>
        <taxon>Agaminae</taxon>
        <taxon>Phrynocephalus</taxon>
    </lineage>
</organism>
<comment type="caution">
    <text evidence="1">The sequence shown here is derived from an EMBL/GenBank/DDBJ whole genome shotgun (WGS) entry which is preliminary data.</text>
</comment>
<dbReference type="AlphaFoldDB" id="A0A9Q0Y789"/>
<reference evidence="1" key="1">
    <citation type="journal article" date="2023" name="DNA Res.">
        <title>Chromosome-level genome assembly of Phrynocephalus forsythii using third-generation DNA sequencing and Hi-C analysis.</title>
        <authorList>
            <person name="Qi Y."/>
            <person name="Zhao W."/>
            <person name="Zhao Y."/>
            <person name="Niu C."/>
            <person name="Cao S."/>
            <person name="Zhang Y."/>
        </authorList>
    </citation>
    <scope>NUCLEOTIDE SEQUENCE</scope>
    <source>
        <tissue evidence="1">Muscle</tissue>
    </source>
</reference>
<evidence type="ECO:0000313" key="1">
    <source>
        <dbReference type="EMBL" id="KAJ7341888.1"/>
    </source>
</evidence>
<dbReference type="EMBL" id="JAPFRF010000002">
    <property type="protein sequence ID" value="KAJ7341888.1"/>
    <property type="molecule type" value="Genomic_DNA"/>
</dbReference>
<dbReference type="PANTHER" id="PTHR35450:SF2">
    <property type="entry name" value="REVERSE TRANSCRIPTASE DOMAIN-CONTAINING PROTEIN"/>
    <property type="match status" value="1"/>
</dbReference>
<evidence type="ECO:0000313" key="2">
    <source>
        <dbReference type="Proteomes" id="UP001142489"/>
    </source>
</evidence>
<dbReference type="OrthoDB" id="9902985at2759"/>
<feature type="non-terminal residue" evidence="1">
    <location>
        <position position="168"/>
    </location>
</feature>
<keyword evidence="2" id="KW-1185">Reference proteome</keyword>
<proteinExistence type="predicted"/>
<accession>A0A9Q0Y789</accession>
<sequence>MQIRADSWHNKAMHGQFLEKVKGKIDEEKTWLWLTNGTLKKRDRSPDFAAQEQAIRTNAVNARIEKSAESPRCRLCKEADETIDHIWSCCKKIAQTDYKQRHNVVAQMTDRVWEHNTPDIVIVGKKKVWIIDVAIPGDSRVTEKQLEKITRYQDLKTELQRLWHKPVQ</sequence>